<name>A0A176YIS5_9BRAD</name>
<evidence type="ECO:0000313" key="2">
    <source>
        <dbReference type="Proteomes" id="UP000076959"/>
    </source>
</evidence>
<reference evidence="1 2" key="1">
    <citation type="submission" date="2016-03" db="EMBL/GenBank/DDBJ databases">
        <title>Draft Genome Sequence of the Strain BR 10245 (Bradyrhizobium sp.) isolated from nodules of Centrolobium paraense.</title>
        <authorList>
            <person name="Simoes-Araujo J.L.Sr."/>
            <person name="Barauna A.C."/>
            <person name="Silva K."/>
            <person name="Zilli J.E."/>
        </authorList>
    </citation>
    <scope>NUCLEOTIDE SEQUENCE [LARGE SCALE GENOMIC DNA]</scope>
    <source>
        <strain evidence="1 2">BR 10245</strain>
    </source>
</reference>
<dbReference type="EMBL" id="LUUB01000078">
    <property type="protein sequence ID" value="OAF06218.1"/>
    <property type="molecule type" value="Genomic_DNA"/>
</dbReference>
<dbReference type="AlphaFoldDB" id="A0A176YIS5"/>
<proteinExistence type="predicted"/>
<keyword evidence="2" id="KW-1185">Reference proteome</keyword>
<organism evidence="1 2">
    <name type="scientific">Bradyrhizobium centrolobii</name>
    <dbReference type="NCBI Taxonomy" id="1505087"/>
    <lineage>
        <taxon>Bacteria</taxon>
        <taxon>Pseudomonadati</taxon>
        <taxon>Pseudomonadota</taxon>
        <taxon>Alphaproteobacteria</taxon>
        <taxon>Hyphomicrobiales</taxon>
        <taxon>Nitrobacteraceae</taxon>
        <taxon>Bradyrhizobium</taxon>
    </lineage>
</organism>
<evidence type="ECO:0000313" key="1">
    <source>
        <dbReference type="EMBL" id="OAF06218.1"/>
    </source>
</evidence>
<sequence>MFLLAMVTLCCAVVAGTIALFEPVSGQMPDQRVAASEPIDMAAQPPVRVVGAPFAPNINPRER</sequence>
<accession>A0A176YIS5</accession>
<comment type="caution">
    <text evidence="1">The sequence shown here is derived from an EMBL/GenBank/DDBJ whole genome shotgun (WGS) entry which is preliminary data.</text>
</comment>
<dbReference type="RefSeq" id="WP_201724253.1">
    <property type="nucleotide sequence ID" value="NZ_LUUB01000078.1"/>
</dbReference>
<dbReference type="Proteomes" id="UP000076959">
    <property type="component" value="Unassembled WGS sequence"/>
</dbReference>
<gene>
    <name evidence="1" type="ORF">AYJ54_20065</name>
</gene>
<dbReference type="STRING" id="1505087.AYJ54_20065"/>
<protein>
    <submittedName>
        <fullName evidence="1">Uncharacterized protein</fullName>
    </submittedName>
</protein>